<evidence type="ECO:0000256" key="9">
    <source>
        <dbReference type="ARBA" id="ARBA00023201"/>
    </source>
</evidence>
<keyword evidence="6" id="KW-0915">Sodium</keyword>
<name>A0A9J7HQW3_BRAFL</name>
<keyword evidence="9 11" id="KW-0739">Sodium transport</keyword>
<evidence type="ECO:0000256" key="11">
    <source>
        <dbReference type="RuleBase" id="RU000679"/>
    </source>
</evidence>
<organism evidence="13 14">
    <name type="scientific">Branchiostoma floridae</name>
    <name type="common">Florida lancelet</name>
    <name type="synonym">Amphioxus</name>
    <dbReference type="NCBI Taxonomy" id="7739"/>
    <lineage>
        <taxon>Eukaryota</taxon>
        <taxon>Metazoa</taxon>
        <taxon>Chordata</taxon>
        <taxon>Cephalochordata</taxon>
        <taxon>Leptocardii</taxon>
        <taxon>Amphioxiformes</taxon>
        <taxon>Branchiostomatidae</taxon>
        <taxon>Branchiostoma</taxon>
    </lineage>
</organism>
<reference evidence="14" key="1">
    <citation type="submission" date="2025-08" db="UniProtKB">
        <authorList>
            <consortium name="RefSeq"/>
        </authorList>
    </citation>
    <scope>IDENTIFICATION</scope>
    <source>
        <strain evidence="14">S238N-H82</strain>
        <tissue evidence="14">Testes</tissue>
    </source>
</reference>
<dbReference type="PANTHER" id="PTHR11690">
    <property type="entry name" value="AMILORIDE-SENSITIVE SODIUM CHANNEL-RELATED"/>
    <property type="match status" value="1"/>
</dbReference>
<evidence type="ECO:0000256" key="6">
    <source>
        <dbReference type="ARBA" id="ARBA00023053"/>
    </source>
</evidence>
<keyword evidence="3 11" id="KW-0894">Sodium channel</keyword>
<comment type="similarity">
    <text evidence="11">Belongs to the amiloride-sensitive sodium channel (TC 1.A.6) family.</text>
</comment>
<keyword evidence="10 11" id="KW-0407">Ion channel</keyword>
<evidence type="ECO:0000313" key="14">
    <source>
        <dbReference type="RefSeq" id="XP_035664090.1"/>
    </source>
</evidence>
<dbReference type="RefSeq" id="XP_035664090.1">
    <property type="nucleotide sequence ID" value="XM_035808197.1"/>
</dbReference>
<dbReference type="KEGG" id="bfo:118407681"/>
<evidence type="ECO:0000256" key="7">
    <source>
        <dbReference type="ARBA" id="ARBA00023065"/>
    </source>
</evidence>
<dbReference type="InterPro" id="IPR001873">
    <property type="entry name" value="ENaC"/>
</dbReference>
<dbReference type="Pfam" id="PF00858">
    <property type="entry name" value="ASC"/>
    <property type="match status" value="2"/>
</dbReference>
<keyword evidence="4 11" id="KW-0812">Transmembrane</keyword>
<dbReference type="GO" id="GO:0015280">
    <property type="term" value="F:ligand-gated sodium channel activity"/>
    <property type="evidence" value="ECO:0000318"/>
    <property type="project" value="GO_Central"/>
</dbReference>
<evidence type="ECO:0000256" key="1">
    <source>
        <dbReference type="ARBA" id="ARBA00004141"/>
    </source>
</evidence>
<dbReference type="GeneID" id="118407681"/>
<dbReference type="GO" id="GO:0005886">
    <property type="term" value="C:plasma membrane"/>
    <property type="evidence" value="ECO:0000318"/>
    <property type="project" value="GO_Central"/>
</dbReference>
<dbReference type="PANTHER" id="PTHR11690:SF286">
    <property type="entry name" value="ACID-SENSING ION CHANNEL 5"/>
    <property type="match status" value="1"/>
</dbReference>
<evidence type="ECO:0000256" key="12">
    <source>
        <dbReference type="SAM" id="Phobius"/>
    </source>
</evidence>
<keyword evidence="5 12" id="KW-1133">Transmembrane helix</keyword>
<evidence type="ECO:0000256" key="2">
    <source>
        <dbReference type="ARBA" id="ARBA00022448"/>
    </source>
</evidence>
<dbReference type="Gene3D" id="2.60.470.10">
    <property type="entry name" value="Acid-sensing ion channels like domains"/>
    <property type="match status" value="1"/>
</dbReference>
<evidence type="ECO:0000256" key="10">
    <source>
        <dbReference type="ARBA" id="ARBA00023303"/>
    </source>
</evidence>
<keyword evidence="2 11" id="KW-0813">Transport</keyword>
<keyword evidence="13" id="KW-1185">Reference proteome</keyword>
<keyword evidence="7 11" id="KW-0406">Ion transport</keyword>
<evidence type="ECO:0000256" key="3">
    <source>
        <dbReference type="ARBA" id="ARBA00022461"/>
    </source>
</evidence>
<dbReference type="PRINTS" id="PR01078">
    <property type="entry name" value="AMINACHANNEL"/>
</dbReference>
<dbReference type="OrthoDB" id="6502088at2759"/>
<dbReference type="Proteomes" id="UP000001554">
    <property type="component" value="Unplaced"/>
</dbReference>
<feature type="transmembrane region" description="Helical" evidence="12">
    <location>
        <begin position="31"/>
        <end position="52"/>
    </location>
</feature>
<accession>A0A9J7HQW3</accession>
<sequence>MLPADEKTPEREFIDNTSLHGFNRIHHPNPVIRAVWIMAMLGAYAGFIYMAVEMIDSHKLTWEEWSILSTLLYGTAMDVPTLQAFLGPTFNTINRTTSGTVANATSMNMADAVRMKGFDISPARMYLCMFGGGPCTEMNYTHSFSAYGNCYTFNADAANPLDQTIPGCRTGFSVLVDVMADSYTETMAAGGHTDVGLTFQIHDQSEPPMVETHGLAIQPGVHSFVPIKRTEVGIYGQGSG</sequence>
<evidence type="ECO:0000313" key="13">
    <source>
        <dbReference type="Proteomes" id="UP000001554"/>
    </source>
</evidence>
<proteinExistence type="inferred from homology"/>
<evidence type="ECO:0000256" key="5">
    <source>
        <dbReference type="ARBA" id="ARBA00022989"/>
    </source>
</evidence>
<dbReference type="AlphaFoldDB" id="A0A9J7HQW3"/>
<keyword evidence="8 12" id="KW-0472">Membrane</keyword>
<evidence type="ECO:0000256" key="4">
    <source>
        <dbReference type="ARBA" id="ARBA00022692"/>
    </source>
</evidence>
<protein>
    <submittedName>
        <fullName evidence="14">Acid-sensing ion channel 4-like</fullName>
    </submittedName>
</protein>
<evidence type="ECO:0000256" key="8">
    <source>
        <dbReference type="ARBA" id="ARBA00023136"/>
    </source>
</evidence>
<comment type="subcellular location">
    <subcellularLocation>
        <location evidence="1">Membrane</location>
        <topology evidence="1">Multi-pass membrane protein</topology>
    </subcellularLocation>
</comment>
<dbReference type="GO" id="GO:0035725">
    <property type="term" value="P:sodium ion transmembrane transport"/>
    <property type="evidence" value="ECO:0000318"/>
    <property type="project" value="GO_Central"/>
</dbReference>
<gene>
    <name evidence="14" type="primary">LOC118407681</name>
</gene>